<dbReference type="Proteomes" id="UP000247832">
    <property type="component" value="Unassembled WGS sequence"/>
</dbReference>
<dbReference type="RefSeq" id="WP_110503039.1">
    <property type="nucleotide sequence ID" value="NZ_QJVD01000046.1"/>
</dbReference>
<evidence type="ECO:0008006" key="3">
    <source>
        <dbReference type="Google" id="ProtNLM"/>
    </source>
</evidence>
<keyword evidence="2" id="KW-1185">Reference proteome</keyword>
<gene>
    <name evidence="1" type="ORF">CVV68_21505</name>
</gene>
<dbReference type="InterPro" id="IPR032710">
    <property type="entry name" value="NTF2-like_dom_sf"/>
</dbReference>
<dbReference type="Gene3D" id="3.10.450.50">
    <property type="match status" value="1"/>
</dbReference>
<dbReference type="SUPFAM" id="SSF54427">
    <property type="entry name" value="NTF2-like"/>
    <property type="match status" value="1"/>
</dbReference>
<comment type="caution">
    <text evidence="1">The sequence shown here is derived from an EMBL/GenBank/DDBJ whole genome shotgun (WGS) entry which is preliminary data.</text>
</comment>
<evidence type="ECO:0000313" key="1">
    <source>
        <dbReference type="EMBL" id="PYI64576.1"/>
    </source>
</evidence>
<protein>
    <recommendedName>
        <fullName evidence="3">SnoaL-like domain-containing protein</fullName>
    </recommendedName>
</protein>
<dbReference type="EMBL" id="QJVD01000046">
    <property type="protein sequence ID" value="PYI64576.1"/>
    <property type="molecule type" value="Genomic_DNA"/>
</dbReference>
<accession>A0A2V5LSF1</accession>
<dbReference type="OrthoDB" id="4412416at2"/>
<dbReference type="AlphaFoldDB" id="A0A2V5LSF1"/>
<reference evidence="1 2" key="1">
    <citation type="submission" date="2018-05" db="EMBL/GenBank/DDBJ databases">
        <title>Genetic diversity of glacier-inhabiting Cryobacterium bacteria in China and description of Cryobacterium mengkeensis sp. nov. and Arthrobacter glacialis sp. nov.</title>
        <authorList>
            <person name="Liu Q."/>
            <person name="Xin Y.-H."/>
        </authorList>
    </citation>
    <scope>NUCLEOTIDE SEQUENCE [LARGE SCALE GENOMIC DNA]</scope>
    <source>
        <strain evidence="1 2">LI2</strain>
    </source>
</reference>
<name>A0A2V5LSF1_9MICC</name>
<organism evidence="1 2">
    <name type="scientific">Arthrobacter livingstonensis</name>
    <dbReference type="NCBI Taxonomy" id="670078"/>
    <lineage>
        <taxon>Bacteria</taxon>
        <taxon>Bacillati</taxon>
        <taxon>Actinomycetota</taxon>
        <taxon>Actinomycetes</taxon>
        <taxon>Micrococcales</taxon>
        <taxon>Micrococcaceae</taxon>
        <taxon>Arthrobacter</taxon>
    </lineage>
</organism>
<evidence type="ECO:0000313" key="2">
    <source>
        <dbReference type="Proteomes" id="UP000247832"/>
    </source>
</evidence>
<proteinExistence type="predicted"/>
<sequence length="127" mass="13057">MVAIREEPDCGNAPRKTIVRDLVVALAVKDVDFVASLVTNDASWALVGEQHLVGGPAVVAWVSGLPSVSAVVFGSLLTHGRGASVDGVLELSDGTKMGFCHVLRFAGAGKTAKLVGVNSYVIDIGAN</sequence>